<dbReference type="InterPro" id="IPR036890">
    <property type="entry name" value="HATPase_C_sf"/>
</dbReference>
<dbReference type="SMART" id="SM00091">
    <property type="entry name" value="PAS"/>
    <property type="match status" value="1"/>
</dbReference>
<name>A0ABS4SLM9_9PROT</name>
<comment type="caution">
    <text evidence="13">The sequence shown here is derived from an EMBL/GenBank/DDBJ whole genome shotgun (WGS) entry which is preliminary data.</text>
</comment>
<evidence type="ECO:0000256" key="4">
    <source>
        <dbReference type="ARBA" id="ARBA00022679"/>
    </source>
</evidence>
<feature type="domain" description="Histidine kinase" evidence="10">
    <location>
        <begin position="450"/>
        <end position="673"/>
    </location>
</feature>
<keyword evidence="8" id="KW-0902">Two-component regulatory system</keyword>
<dbReference type="PANTHER" id="PTHR43065:SF10">
    <property type="entry name" value="PEROXIDE STRESS-ACTIVATED HISTIDINE KINASE MAK3"/>
    <property type="match status" value="1"/>
</dbReference>
<dbReference type="PROSITE" id="PS50113">
    <property type="entry name" value="PAC"/>
    <property type="match status" value="1"/>
</dbReference>
<dbReference type="RefSeq" id="WP_246500705.1">
    <property type="nucleotide sequence ID" value="NZ_JAGINP010000011.1"/>
</dbReference>
<keyword evidence="4 13" id="KW-0808">Transferase</keyword>
<dbReference type="InterPro" id="IPR003594">
    <property type="entry name" value="HATPase_dom"/>
</dbReference>
<dbReference type="CDD" id="cd00082">
    <property type="entry name" value="HisKA"/>
    <property type="match status" value="1"/>
</dbReference>
<dbReference type="InterPro" id="IPR013767">
    <property type="entry name" value="PAS_fold"/>
</dbReference>
<evidence type="ECO:0000256" key="7">
    <source>
        <dbReference type="ARBA" id="ARBA00022840"/>
    </source>
</evidence>
<comment type="catalytic activity">
    <reaction evidence="1">
        <text>ATP + protein L-histidine = ADP + protein N-phospho-L-histidine.</text>
        <dbReference type="EC" id="2.7.13.3"/>
    </reaction>
</comment>
<dbReference type="CDD" id="cd00130">
    <property type="entry name" value="PAS"/>
    <property type="match status" value="1"/>
</dbReference>
<dbReference type="Pfam" id="PF00989">
    <property type="entry name" value="PAS"/>
    <property type="match status" value="1"/>
</dbReference>
<dbReference type="InterPro" id="IPR035965">
    <property type="entry name" value="PAS-like_dom_sf"/>
</dbReference>
<organism evidence="13 14">
    <name type="scientific">Azospirillum rugosum</name>
    <dbReference type="NCBI Taxonomy" id="416170"/>
    <lineage>
        <taxon>Bacteria</taxon>
        <taxon>Pseudomonadati</taxon>
        <taxon>Pseudomonadota</taxon>
        <taxon>Alphaproteobacteria</taxon>
        <taxon>Rhodospirillales</taxon>
        <taxon>Azospirillaceae</taxon>
        <taxon>Azospirillum</taxon>
    </lineage>
</organism>
<evidence type="ECO:0000256" key="9">
    <source>
        <dbReference type="SAM" id="Phobius"/>
    </source>
</evidence>
<feature type="domain" description="PAC" evidence="12">
    <location>
        <begin position="378"/>
        <end position="430"/>
    </location>
</feature>
<evidence type="ECO:0000256" key="3">
    <source>
        <dbReference type="ARBA" id="ARBA00022553"/>
    </source>
</evidence>
<evidence type="ECO:0000256" key="2">
    <source>
        <dbReference type="ARBA" id="ARBA00012438"/>
    </source>
</evidence>
<dbReference type="PRINTS" id="PR00344">
    <property type="entry name" value="BCTRLSENSOR"/>
</dbReference>
<reference evidence="13 14" key="1">
    <citation type="submission" date="2021-03" db="EMBL/GenBank/DDBJ databases">
        <title>Genomic Encyclopedia of Type Strains, Phase III (KMG-III): the genomes of soil and plant-associated and newly described type strains.</title>
        <authorList>
            <person name="Whitman W."/>
        </authorList>
    </citation>
    <scope>NUCLEOTIDE SEQUENCE [LARGE SCALE GENOMIC DNA]</scope>
    <source>
        <strain evidence="13 14">IMMIB AFH-6</strain>
    </source>
</reference>
<dbReference type="SMART" id="SM00388">
    <property type="entry name" value="HisKA"/>
    <property type="match status" value="1"/>
</dbReference>
<dbReference type="CDD" id="cd18773">
    <property type="entry name" value="PDC1_HK_sensor"/>
    <property type="match status" value="1"/>
</dbReference>
<proteinExistence type="predicted"/>
<evidence type="ECO:0000256" key="8">
    <source>
        <dbReference type="ARBA" id="ARBA00023012"/>
    </source>
</evidence>
<evidence type="ECO:0000256" key="1">
    <source>
        <dbReference type="ARBA" id="ARBA00000085"/>
    </source>
</evidence>
<dbReference type="InterPro" id="IPR000014">
    <property type="entry name" value="PAS"/>
</dbReference>
<protein>
    <recommendedName>
        <fullName evidence="2">histidine kinase</fullName>
        <ecNumber evidence="2">2.7.13.3</ecNumber>
    </recommendedName>
</protein>
<dbReference type="Pfam" id="PF02518">
    <property type="entry name" value="HATPase_c"/>
    <property type="match status" value="1"/>
</dbReference>
<keyword evidence="6 13" id="KW-0418">Kinase</keyword>
<keyword evidence="5" id="KW-0547">Nucleotide-binding</keyword>
<dbReference type="InterPro" id="IPR004358">
    <property type="entry name" value="Sig_transdc_His_kin-like_C"/>
</dbReference>
<feature type="transmembrane region" description="Helical" evidence="9">
    <location>
        <begin position="267"/>
        <end position="286"/>
    </location>
</feature>
<dbReference type="Gene3D" id="1.10.287.130">
    <property type="match status" value="1"/>
</dbReference>
<feature type="domain" description="PAS" evidence="11">
    <location>
        <begin position="302"/>
        <end position="374"/>
    </location>
</feature>
<keyword evidence="7" id="KW-0067">ATP-binding</keyword>
<dbReference type="PANTHER" id="PTHR43065">
    <property type="entry name" value="SENSOR HISTIDINE KINASE"/>
    <property type="match status" value="1"/>
</dbReference>
<dbReference type="InterPro" id="IPR001610">
    <property type="entry name" value="PAC"/>
</dbReference>
<evidence type="ECO:0000259" key="11">
    <source>
        <dbReference type="PROSITE" id="PS50112"/>
    </source>
</evidence>
<dbReference type="NCBIfam" id="TIGR00229">
    <property type="entry name" value="sensory_box"/>
    <property type="match status" value="1"/>
</dbReference>
<dbReference type="PROSITE" id="PS50112">
    <property type="entry name" value="PAS"/>
    <property type="match status" value="1"/>
</dbReference>
<dbReference type="Gene3D" id="3.30.450.20">
    <property type="entry name" value="PAS domain"/>
    <property type="match status" value="1"/>
</dbReference>
<dbReference type="Proteomes" id="UP000781958">
    <property type="component" value="Unassembled WGS sequence"/>
</dbReference>
<dbReference type="GO" id="GO:0004673">
    <property type="term" value="F:protein histidine kinase activity"/>
    <property type="evidence" value="ECO:0007669"/>
    <property type="project" value="UniProtKB-EC"/>
</dbReference>
<evidence type="ECO:0000256" key="5">
    <source>
        <dbReference type="ARBA" id="ARBA00022741"/>
    </source>
</evidence>
<dbReference type="InterPro" id="IPR003661">
    <property type="entry name" value="HisK_dim/P_dom"/>
</dbReference>
<keyword evidence="14" id="KW-1185">Reference proteome</keyword>
<dbReference type="SMART" id="SM00387">
    <property type="entry name" value="HATPase_c"/>
    <property type="match status" value="1"/>
</dbReference>
<evidence type="ECO:0000259" key="12">
    <source>
        <dbReference type="PROSITE" id="PS50113"/>
    </source>
</evidence>
<sequence>MSLSVNGTAVSKFFSGTGLGHRGPMQAMPVVAMVLVVLLLGVFLWLLHRSEREEETLTLIKDILWVEQNLHFQLTSDEEKLQHLAETLGREDTDPARFAAMARYVVTANPAIQRVVRLDAQGRPLLSEPPVEDDPTQDDAFGPSPRADAFLIAQSSGRRAYSAPYRLEGTDSAFEIVIPVFKGQEFAGALAGVLSIDAMLTHHVPWWFAQRYQLEVVDPYGAVLGAKSRIDVPEPRHSHTVAFDPPGHGLMLVATVHQSGGNVGRNILVSAIFALTASALWSLWAVRRHIDRRIRAEEALRAEHAFRKAMEDSLTVGMRARDLEGRIIYVNPAFCRMVGWTAEELVGSGPVMPYWLPEDREHTEEVFRAVLAGNAPPNGFELRFRRSNGERFDALIYEAPLIDARGRHTGWMGSVLDITERKRAEELARRQQERLQHTARLITMGEMASTLAHELNQPLSAIASYCTGCLNRLRAGSIQPDELATALDKLSAQARRAGQIIRRIHDFVRKSEPNVAPCCLVGVVEDCVALMEADAKQQGVRLVLETDGAIPAVAGDRILLQQVVTNLMRNGIEAMAGSRPEERVLSISVQVASQAGDGAVITRIRDRGCGISPENAEKLFSPFFTTKTEGMGMGLNICRSIIEHHQGRLWFEPAPGGVAGGGTAFVFSLPAGGPVGS</sequence>
<feature type="transmembrane region" description="Helical" evidence="9">
    <location>
        <begin position="27"/>
        <end position="47"/>
    </location>
</feature>
<dbReference type="EMBL" id="JAGINP010000011">
    <property type="protein sequence ID" value="MBP2293474.1"/>
    <property type="molecule type" value="Genomic_DNA"/>
</dbReference>
<keyword evidence="9" id="KW-0812">Transmembrane</keyword>
<dbReference type="SUPFAM" id="SSF55785">
    <property type="entry name" value="PYP-like sensor domain (PAS domain)"/>
    <property type="match status" value="1"/>
</dbReference>
<keyword evidence="3" id="KW-0597">Phosphoprotein</keyword>
<dbReference type="SUPFAM" id="SSF47384">
    <property type="entry name" value="Homodimeric domain of signal transducing histidine kinase"/>
    <property type="match status" value="1"/>
</dbReference>
<evidence type="ECO:0000256" key="6">
    <source>
        <dbReference type="ARBA" id="ARBA00022777"/>
    </source>
</evidence>
<dbReference type="InterPro" id="IPR000700">
    <property type="entry name" value="PAS-assoc_C"/>
</dbReference>
<evidence type="ECO:0000313" key="14">
    <source>
        <dbReference type="Proteomes" id="UP000781958"/>
    </source>
</evidence>
<dbReference type="InterPro" id="IPR036097">
    <property type="entry name" value="HisK_dim/P_sf"/>
</dbReference>
<dbReference type="SMART" id="SM00086">
    <property type="entry name" value="PAC"/>
    <property type="match status" value="1"/>
</dbReference>
<dbReference type="InterPro" id="IPR005467">
    <property type="entry name" value="His_kinase_dom"/>
</dbReference>
<keyword evidence="9" id="KW-0472">Membrane</keyword>
<evidence type="ECO:0000259" key="10">
    <source>
        <dbReference type="PROSITE" id="PS50109"/>
    </source>
</evidence>
<dbReference type="Pfam" id="PF00512">
    <property type="entry name" value="HisKA"/>
    <property type="match status" value="1"/>
</dbReference>
<accession>A0ABS4SLM9</accession>
<dbReference type="SUPFAM" id="SSF55874">
    <property type="entry name" value="ATPase domain of HSP90 chaperone/DNA topoisomerase II/histidine kinase"/>
    <property type="match status" value="1"/>
</dbReference>
<evidence type="ECO:0000313" key="13">
    <source>
        <dbReference type="EMBL" id="MBP2293474.1"/>
    </source>
</evidence>
<gene>
    <name evidence="13" type="ORF">J2851_003257</name>
</gene>
<keyword evidence="9" id="KW-1133">Transmembrane helix</keyword>
<dbReference type="PROSITE" id="PS50109">
    <property type="entry name" value="HIS_KIN"/>
    <property type="match status" value="1"/>
</dbReference>
<dbReference type="EC" id="2.7.13.3" evidence="2"/>
<dbReference type="Gene3D" id="3.30.565.10">
    <property type="entry name" value="Histidine kinase-like ATPase, C-terminal domain"/>
    <property type="match status" value="1"/>
</dbReference>